<protein>
    <submittedName>
        <fullName evidence="1">Uncharacterized protein</fullName>
    </submittedName>
</protein>
<accession>A0A392TRK6</accession>
<dbReference type="EMBL" id="LXQA010626356">
    <property type="protein sequence ID" value="MCI62840.1"/>
    <property type="molecule type" value="Genomic_DNA"/>
</dbReference>
<comment type="caution">
    <text evidence="1">The sequence shown here is derived from an EMBL/GenBank/DDBJ whole genome shotgun (WGS) entry which is preliminary data.</text>
</comment>
<evidence type="ECO:0000313" key="2">
    <source>
        <dbReference type="Proteomes" id="UP000265520"/>
    </source>
</evidence>
<sequence length="49" mass="5470">VGTSLNRPWNPQEQGLVAQRACKASVAFSFAEARNSQIHVAFCRFFSLE</sequence>
<feature type="non-terminal residue" evidence="1">
    <location>
        <position position="1"/>
    </location>
</feature>
<evidence type="ECO:0000313" key="1">
    <source>
        <dbReference type="EMBL" id="MCI62840.1"/>
    </source>
</evidence>
<name>A0A392TRK6_9FABA</name>
<keyword evidence="2" id="KW-1185">Reference proteome</keyword>
<dbReference type="AlphaFoldDB" id="A0A392TRK6"/>
<reference evidence="1 2" key="1">
    <citation type="journal article" date="2018" name="Front. Plant Sci.">
        <title>Red Clover (Trifolium pratense) and Zigzag Clover (T. medium) - A Picture of Genomic Similarities and Differences.</title>
        <authorList>
            <person name="Dluhosova J."/>
            <person name="Istvanek J."/>
            <person name="Nedelnik J."/>
            <person name="Repkova J."/>
        </authorList>
    </citation>
    <scope>NUCLEOTIDE SEQUENCE [LARGE SCALE GENOMIC DNA]</scope>
    <source>
        <strain evidence="2">cv. 10/8</strain>
        <tissue evidence="1">Leaf</tissue>
    </source>
</reference>
<organism evidence="1 2">
    <name type="scientific">Trifolium medium</name>
    <dbReference type="NCBI Taxonomy" id="97028"/>
    <lineage>
        <taxon>Eukaryota</taxon>
        <taxon>Viridiplantae</taxon>
        <taxon>Streptophyta</taxon>
        <taxon>Embryophyta</taxon>
        <taxon>Tracheophyta</taxon>
        <taxon>Spermatophyta</taxon>
        <taxon>Magnoliopsida</taxon>
        <taxon>eudicotyledons</taxon>
        <taxon>Gunneridae</taxon>
        <taxon>Pentapetalae</taxon>
        <taxon>rosids</taxon>
        <taxon>fabids</taxon>
        <taxon>Fabales</taxon>
        <taxon>Fabaceae</taxon>
        <taxon>Papilionoideae</taxon>
        <taxon>50 kb inversion clade</taxon>
        <taxon>NPAAA clade</taxon>
        <taxon>Hologalegina</taxon>
        <taxon>IRL clade</taxon>
        <taxon>Trifolieae</taxon>
        <taxon>Trifolium</taxon>
    </lineage>
</organism>
<dbReference type="Proteomes" id="UP000265520">
    <property type="component" value="Unassembled WGS sequence"/>
</dbReference>
<proteinExistence type="predicted"/>